<name>A0ABT0N8P8_9GAMM</name>
<dbReference type="SMART" id="SM00495">
    <property type="entry name" value="ChtBD3"/>
    <property type="match status" value="3"/>
</dbReference>
<dbReference type="SUPFAM" id="SSF51055">
    <property type="entry name" value="Carbohydrate binding domain"/>
    <property type="match status" value="2"/>
</dbReference>
<feature type="domain" description="Chitin-binding type-3" evidence="3">
    <location>
        <begin position="553"/>
        <end position="594"/>
    </location>
</feature>
<dbReference type="InterPro" id="IPR003610">
    <property type="entry name" value="CBM5/12"/>
</dbReference>
<dbReference type="EMBL" id="JAKIKT010000005">
    <property type="protein sequence ID" value="MCL2914844.1"/>
    <property type="molecule type" value="Genomic_DNA"/>
</dbReference>
<evidence type="ECO:0000256" key="1">
    <source>
        <dbReference type="ARBA" id="ARBA00022801"/>
    </source>
</evidence>
<dbReference type="CDD" id="cd12215">
    <property type="entry name" value="ChiC_BD"/>
    <property type="match status" value="1"/>
</dbReference>
<dbReference type="Proteomes" id="UP001202831">
    <property type="component" value="Unassembled WGS sequence"/>
</dbReference>
<evidence type="ECO:0000313" key="5">
    <source>
        <dbReference type="Proteomes" id="UP001202831"/>
    </source>
</evidence>
<dbReference type="InterPro" id="IPR013783">
    <property type="entry name" value="Ig-like_fold"/>
</dbReference>
<dbReference type="Gene3D" id="2.10.10.20">
    <property type="entry name" value="Carbohydrate-binding module superfamily 5/12"/>
    <property type="match status" value="2"/>
</dbReference>
<proteinExistence type="predicted"/>
<keyword evidence="2" id="KW-0732">Signal</keyword>
<feature type="chain" id="PRO_5047529059" evidence="2">
    <location>
        <begin position="23"/>
        <end position="1296"/>
    </location>
</feature>
<dbReference type="Gene3D" id="2.60.40.10">
    <property type="entry name" value="Immunoglobulins"/>
    <property type="match status" value="4"/>
</dbReference>
<feature type="domain" description="Chitin-binding type-3" evidence="3">
    <location>
        <begin position="29"/>
        <end position="75"/>
    </location>
</feature>
<protein>
    <submittedName>
        <fullName evidence="4">Ig-like domain-containing protein</fullName>
    </submittedName>
</protein>
<sequence length="1296" mass="139768">MRQLFKYSVLAASCAMALQAQAAMDCSGIPAWDKNVAYDGGALVKNDNVVFKANWWTKGNNPATHSGDYMEWSRIDMCSDGPTDPEVPNKAPSVSFTAPANGSEYAVGEKVAIRVNAADEDGVVAKVVISVAGQPIAELTQAPFTANWTAVEGQQQIHVVATDDDGATASAGIMVSVKPEVTEPEPGDVIPFIPGQTQVKNGDVVLFDGQCFIAKNNPGVWETPAADSWFWDVTECPGEPGEPGPTELSILSPLAGQVLKANTATSIQAKVDGELAARIEFWVNNQKLSQQVISQSQTLYSQSWTPAVEGSASVEVLVFDTKNQKIEQKSVSVTVEADTEEDFVAPVVRFIAPGNGDSVRVKETLAIAVNATDADDDLTSLVVKANNSQICSFDATGSATYVCDWQPSQEGAVTLQAVATDAQGFFASQSVNIKVEAEEEFTAPVVTFLSPVAGASFNETEMVAVAVNATDVDEDLTTVVINANNQQICSFDATQNQAFDCNWQPTQVGNITLKAIATDAEGLTASVSRNITIKEDEPPVTPPGGLCADFNVYPDWTRGDHATGGDVMVHNNIAYSAIYWTQSVPGSDASWALHLNCDGTEPGTAPLLSLQNPMDPVRLEVADWPNTFVVASPSTNAPATVNITTSNTDALADINALTDSFVAVMRQAEQAGKVSIIINSDVLDKATSDKGASLGTIEVKQALLNAVDATGNRIDIDAINGLSDDLKGWAQAHQLIIATLAPQATFGWSLSIGDFAYDTYSGRQSVWDKASVFSADLLDTLALYKTDAANKADFVVFTKSGSTPALSDDQWHNALEYVKQVTDYVKTPAMLANMPTAQAADYFMGTESSQAQIRKAAYSNVFALMFDQDSEALTQKIERYQSAKMPLYYVGETTENGKLTSIDALNDELANAEEVMNNTAFLYETPQSQWVPSTVYKWADFMTGLNAMHNVGVAGNKFWLLDENADDATNIKYAKVAIAAFLAQSMQETIRYNACDENNWAEIKYGAPTDYPMTASCGQLEQKYADYGVNPESGLDHAYSCPRDNKMEVSAQTHAKWYGAPAPVFAAPDAVLQERGLLVNGAVGRWTNNGHCNDVPTAVDTSKQVWERDDCKTYVGQKAGKFIWDGSSQDTVEGCGWWGRGVIQTTGRQNFGTLNHYLGRSHVDPDTIGQTIDGVTVEAPPANPLYAELDFCSNPGLICSSEENKEIKWIAGLFYWVTSVQAYDNAGGQYADWNYYRELKKYVDGGLQGSSFIDDVSGIVNRGCPDLTCSTGEVHNVKERRANFKLVLEQLGLDPK</sequence>
<dbReference type="Gene3D" id="1.10.530.10">
    <property type="match status" value="1"/>
</dbReference>
<dbReference type="CDD" id="cd12204">
    <property type="entry name" value="CBD_like"/>
    <property type="match status" value="1"/>
</dbReference>
<dbReference type="RefSeq" id="WP_249249485.1">
    <property type="nucleotide sequence ID" value="NZ_JAKIKT010000005.1"/>
</dbReference>
<dbReference type="Pfam" id="PF14600">
    <property type="entry name" value="CBM_5_12_2"/>
    <property type="match status" value="1"/>
</dbReference>
<dbReference type="InterPro" id="IPR032798">
    <property type="entry name" value="CBM_5_12_2"/>
</dbReference>
<dbReference type="PANTHER" id="PTHR21113:SF4">
    <property type="entry name" value="CHITIN-BINDING TYPE-4 DOMAIN-CONTAINING PROTEIN"/>
    <property type="match status" value="1"/>
</dbReference>
<keyword evidence="1" id="KW-0378">Hydrolase</keyword>
<dbReference type="Pfam" id="PF17957">
    <property type="entry name" value="Big_7"/>
    <property type="match status" value="4"/>
</dbReference>
<evidence type="ECO:0000259" key="3">
    <source>
        <dbReference type="SMART" id="SM00495"/>
    </source>
</evidence>
<reference evidence="4 5" key="1">
    <citation type="submission" date="2022-01" db="EMBL/GenBank/DDBJ databases">
        <title>Whole genome-based taxonomy of the Shewanellaceae.</title>
        <authorList>
            <person name="Martin-Rodriguez A.J."/>
        </authorList>
    </citation>
    <scope>NUCLEOTIDE SEQUENCE [LARGE SCALE GENOMIC DNA]</scope>
    <source>
        <strain evidence="4 5">DSM 21332</strain>
    </source>
</reference>
<dbReference type="InterPro" id="IPR036573">
    <property type="entry name" value="CBM_sf_5/12"/>
</dbReference>
<comment type="caution">
    <text evidence="4">The sequence shown here is derived from an EMBL/GenBank/DDBJ whole genome shotgun (WGS) entry which is preliminary data.</text>
</comment>
<feature type="signal peptide" evidence="2">
    <location>
        <begin position="1"/>
        <end position="22"/>
    </location>
</feature>
<feature type="domain" description="Chitin-binding type-3" evidence="3">
    <location>
        <begin position="189"/>
        <end position="234"/>
    </location>
</feature>
<accession>A0ABT0N8P8</accession>
<evidence type="ECO:0000313" key="4">
    <source>
        <dbReference type="EMBL" id="MCL2914844.1"/>
    </source>
</evidence>
<dbReference type="PANTHER" id="PTHR21113">
    <property type="entry name" value="AGAP001705-PA"/>
    <property type="match status" value="1"/>
</dbReference>
<organism evidence="4 5">
    <name type="scientific">Shewanella corallii</name>
    <dbReference type="NCBI Taxonomy" id="560080"/>
    <lineage>
        <taxon>Bacteria</taxon>
        <taxon>Pseudomonadati</taxon>
        <taxon>Pseudomonadota</taxon>
        <taxon>Gammaproteobacteria</taxon>
        <taxon>Alteromonadales</taxon>
        <taxon>Shewanellaceae</taxon>
        <taxon>Shewanella</taxon>
    </lineage>
</organism>
<gene>
    <name evidence="4" type="ORF">L2725_13835</name>
</gene>
<evidence type="ECO:0000256" key="2">
    <source>
        <dbReference type="SAM" id="SignalP"/>
    </source>
</evidence>
<keyword evidence="5" id="KW-1185">Reference proteome</keyword>